<dbReference type="EMBL" id="JPXY01000042">
    <property type="protein sequence ID" value="KGQ30782.1"/>
    <property type="molecule type" value="Genomic_DNA"/>
</dbReference>
<keyword evidence="7 12" id="KW-0132">Cell division</keyword>
<keyword evidence="11 12" id="KW-0131">Cell cycle</keyword>
<evidence type="ECO:0000256" key="6">
    <source>
        <dbReference type="ARBA" id="ARBA00022519"/>
    </source>
</evidence>
<feature type="domain" description="FtsX extracellular" evidence="15">
    <location>
        <begin position="68"/>
        <end position="162"/>
    </location>
</feature>
<organism evidence="16 17">
    <name type="scientific">Gallibacterium genomosp. 2</name>
    <dbReference type="NCBI Taxonomy" id="155517"/>
    <lineage>
        <taxon>Bacteria</taxon>
        <taxon>Pseudomonadati</taxon>
        <taxon>Pseudomonadota</taxon>
        <taxon>Gammaproteobacteria</taxon>
        <taxon>Pasteurellales</taxon>
        <taxon>Pasteurellaceae</taxon>
        <taxon>Gallibacterium</taxon>
    </lineage>
</organism>
<keyword evidence="9 13" id="KW-1133">Transmembrane helix</keyword>
<keyword evidence="8 13" id="KW-0812">Transmembrane</keyword>
<gene>
    <name evidence="16" type="ORF">P375_08950</name>
</gene>
<dbReference type="PIRSF" id="PIRSF003097">
    <property type="entry name" value="FtsX"/>
    <property type="match status" value="1"/>
</dbReference>
<comment type="subcellular location">
    <subcellularLocation>
        <location evidence="1">Cell inner membrane</location>
        <topology evidence="1">Multi-pass membrane protein</topology>
    </subcellularLocation>
</comment>
<evidence type="ECO:0000256" key="2">
    <source>
        <dbReference type="ARBA" id="ARBA00007379"/>
    </source>
</evidence>
<feature type="transmembrane region" description="Helical" evidence="13">
    <location>
        <begin position="174"/>
        <end position="198"/>
    </location>
</feature>
<dbReference type="AlphaFoldDB" id="A0A0A2XII4"/>
<evidence type="ECO:0000256" key="10">
    <source>
        <dbReference type="ARBA" id="ARBA00023136"/>
    </source>
</evidence>
<proteinExistence type="inferred from homology"/>
<name>A0A0A2XII4_9PAST</name>
<protein>
    <recommendedName>
        <fullName evidence="4 12">Cell division protein FtsX</fullName>
    </recommendedName>
</protein>
<feature type="transmembrane region" description="Helical" evidence="13">
    <location>
        <begin position="281"/>
        <end position="300"/>
    </location>
</feature>
<dbReference type="GO" id="GO:0005886">
    <property type="term" value="C:plasma membrane"/>
    <property type="evidence" value="ECO:0007669"/>
    <property type="project" value="UniProtKB-SubCell"/>
</dbReference>
<evidence type="ECO:0000256" key="11">
    <source>
        <dbReference type="ARBA" id="ARBA00023306"/>
    </source>
</evidence>
<dbReference type="InterPro" id="IPR004513">
    <property type="entry name" value="FtsX"/>
</dbReference>
<evidence type="ECO:0000313" key="17">
    <source>
        <dbReference type="Proteomes" id="UP000030418"/>
    </source>
</evidence>
<comment type="similarity">
    <text evidence="2 12">Belongs to the ABC-4 integral membrane protein family. FtsX subfamily.</text>
</comment>
<keyword evidence="6 12" id="KW-0997">Cell inner membrane</keyword>
<dbReference type="RefSeq" id="WP_039136176.1">
    <property type="nucleotide sequence ID" value="NZ_JPXY01000042.1"/>
</dbReference>
<comment type="caution">
    <text evidence="16">The sequence shown here is derived from an EMBL/GenBank/DDBJ whole genome shotgun (WGS) entry which is preliminary data.</text>
</comment>
<feature type="transmembrane region" description="Helical" evidence="13">
    <location>
        <begin position="30"/>
        <end position="53"/>
    </location>
</feature>
<dbReference type="PANTHER" id="PTHR47755:SF1">
    <property type="entry name" value="CELL DIVISION PROTEIN FTSX"/>
    <property type="match status" value="1"/>
</dbReference>
<reference evidence="16 17" key="1">
    <citation type="submission" date="2014-08" db="EMBL/GenBank/DDBJ databases">
        <title>Chaperone-usher fimbriae in a diverse selection of Gallibacterium genomes.</title>
        <authorList>
            <person name="Kudirkiene E."/>
            <person name="Bager R.J."/>
            <person name="Johnson T.J."/>
            <person name="Bojesen A.M."/>
        </authorList>
    </citation>
    <scope>NUCLEOTIDE SEQUENCE [LARGE SCALE GENOMIC DNA]</scope>
    <source>
        <strain evidence="16 17">CCM5976</strain>
    </source>
</reference>
<evidence type="ECO:0000256" key="7">
    <source>
        <dbReference type="ARBA" id="ARBA00022618"/>
    </source>
</evidence>
<evidence type="ECO:0000259" key="14">
    <source>
        <dbReference type="Pfam" id="PF02687"/>
    </source>
</evidence>
<dbReference type="Pfam" id="PF02687">
    <property type="entry name" value="FtsX"/>
    <property type="match status" value="1"/>
</dbReference>
<keyword evidence="10 12" id="KW-0472">Membrane</keyword>
<keyword evidence="5 12" id="KW-1003">Cell membrane</keyword>
<feature type="transmembrane region" description="Helical" evidence="13">
    <location>
        <begin position="243"/>
        <end position="269"/>
    </location>
</feature>
<dbReference type="InterPro" id="IPR003838">
    <property type="entry name" value="ABC3_permease_C"/>
</dbReference>
<sequence length="311" mass="35080">MNQRHLNASIFLQLKIVFQMVFRDLLKRKLGTLLTVIVIAVSLTIPVTTYLLWKNVEYTIDNFYPESELAVYLNKNLSEQDTERVVESLRAQQGVDSLNYISRQKSLEDFRQWSGFNEELSLLDDNPLPAVVMIKPTNEYKSSDKMMELRTELAKVKGVQEVRLDDGWIEKLGAISYLIAKIATICSFLMSLAVFLVIGNSVRSDVYSSRTNIEVMKLLGATNHFILRPFLCTGIIYGMLGSILATIFSFLLISYFSTAVGYVADIFAIKIALNGLAISEILLMTIICSAIGYTAAWISANKHINDFEKKN</sequence>
<comment type="subunit">
    <text evidence="3">Forms a membrane-associated complex with FtsE.</text>
</comment>
<dbReference type="NCBIfam" id="TIGR00439">
    <property type="entry name" value="FtsX_Gneg"/>
    <property type="match status" value="1"/>
</dbReference>
<feature type="domain" description="ABC3 transporter permease C-terminal" evidence="14">
    <location>
        <begin position="186"/>
        <end position="302"/>
    </location>
</feature>
<evidence type="ECO:0000256" key="12">
    <source>
        <dbReference type="PIRNR" id="PIRNR003097"/>
    </source>
</evidence>
<evidence type="ECO:0000313" key="16">
    <source>
        <dbReference type="EMBL" id="KGQ30782.1"/>
    </source>
</evidence>
<accession>A0A0A2XII4</accession>
<evidence type="ECO:0000256" key="1">
    <source>
        <dbReference type="ARBA" id="ARBA00004429"/>
    </source>
</evidence>
<dbReference type="Proteomes" id="UP000030418">
    <property type="component" value="Unassembled WGS sequence"/>
</dbReference>
<dbReference type="GO" id="GO:0051301">
    <property type="term" value="P:cell division"/>
    <property type="evidence" value="ECO:0007669"/>
    <property type="project" value="UniProtKB-KW"/>
</dbReference>
<comment type="function">
    <text evidence="12">Part of the ABC transporter FtsEX involved in cellular division.</text>
</comment>
<evidence type="ECO:0000256" key="9">
    <source>
        <dbReference type="ARBA" id="ARBA00022989"/>
    </source>
</evidence>
<evidence type="ECO:0000256" key="5">
    <source>
        <dbReference type="ARBA" id="ARBA00022475"/>
    </source>
</evidence>
<keyword evidence="17" id="KW-1185">Reference proteome</keyword>
<dbReference type="Pfam" id="PF18075">
    <property type="entry name" value="FtsX_ECD"/>
    <property type="match status" value="1"/>
</dbReference>
<evidence type="ECO:0000256" key="3">
    <source>
        <dbReference type="ARBA" id="ARBA00011160"/>
    </source>
</evidence>
<evidence type="ECO:0000256" key="4">
    <source>
        <dbReference type="ARBA" id="ARBA00021907"/>
    </source>
</evidence>
<dbReference type="InterPro" id="IPR047590">
    <property type="entry name" value="FtsX_proteobact-type"/>
</dbReference>
<evidence type="ECO:0000259" key="15">
    <source>
        <dbReference type="Pfam" id="PF18075"/>
    </source>
</evidence>
<evidence type="ECO:0000256" key="13">
    <source>
        <dbReference type="SAM" id="Phobius"/>
    </source>
</evidence>
<dbReference type="InterPro" id="IPR040690">
    <property type="entry name" value="FtsX_ECD"/>
</dbReference>
<evidence type="ECO:0000256" key="8">
    <source>
        <dbReference type="ARBA" id="ARBA00022692"/>
    </source>
</evidence>
<dbReference type="GO" id="GO:0032153">
    <property type="term" value="C:cell division site"/>
    <property type="evidence" value="ECO:0007669"/>
    <property type="project" value="TreeGrafter"/>
</dbReference>
<dbReference type="PANTHER" id="PTHR47755">
    <property type="entry name" value="CELL DIVISION PROTEIN FTSX"/>
    <property type="match status" value="1"/>
</dbReference>
<dbReference type="Gene3D" id="3.30.70.3040">
    <property type="match status" value="1"/>
</dbReference>